<name>A0A016WH96_9BILA</name>
<dbReference type="Proteomes" id="UP000024635">
    <property type="component" value="Unassembled WGS sequence"/>
</dbReference>
<evidence type="ECO:0000313" key="3">
    <source>
        <dbReference type="Proteomes" id="UP000024635"/>
    </source>
</evidence>
<gene>
    <name evidence="2" type="primary">Acey_s0670.g1372</name>
    <name evidence="2" type="ORF">Y032_0670g1372</name>
</gene>
<organism evidence="2 3">
    <name type="scientific">Ancylostoma ceylanicum</name>
    <dbReference type="NCBI Taxonomy" id="53326"/>
    <lineage>
        <taxon>Eukaryota</taxon>
        <taxon>Metazoa</taxon>
        <taxon>Ecdysozoa</taxon>
        <taxon>Nematoda</taxon>
        <taxon>Chromadorea</taxon>
        <taxon>Rhabditida</taxon>
        <taxon>Rhabditina</taxon>
        <taxon>Rhabditomorpha</taxon>
        <taxon>Strongyloidea</taxon>
        <taxon>Ancylostomatidae</taxon>
        <taxon>Ancylostomatinae</taxon>
        <taxon>Ancylostoma</taxon>
    </lineage>
</organism>
<evidence type="ECO:0000313" key="2">
    <source>
        <dbReference type="EMBL" id="EYC39184.1"/>
    </source>
</evidence>
<protein>
    <submittedName>
        <fullName evidence="2">Uncharacterized protein</fullName>
    </submittedName>
</protein>
<comment type="caution">
    <text evidence="2">The sequence shown here is derived from an EMBL/GenBank/DDBJ whole genome shotgun (WGS) entry which is preliminary data.</text>
</comment>
<evidence type="ECO:0000256" key="1">
    <source>
        <dbReference type="SAM" id="MobiDB-lite"/>
    </source>
</evidence>
<accession>A0A016WH96</accession>
<sequence length="145" mass="16101">MGSSENAAQGSVPKYSKESTTNPPLRQLSKEGSEEGSVQMKLRKLASWKSLTKLQKTQQETPEEAVLPDPLDAKRAPRSTPKYSKESSAYLSLRKHSKDGSEDGSSKPRKLRMLKSWKGFSRSQKTQPEIQEESDVTPDAQGTFS</sequence>
<keyword evidence="3" id="KW-1185">Reference proteome</keyword>
<proteinExistence type="predicted"/>
<dbReference type="AlphaFoldDB" id="A0A016WH96"/>
<feature type="region of interest" description="Disordered" evidence="1">
    <location>
        <begin position="53"/>
        <end position="145"/>
    </location>
</feature>
<dbReference type="EMBL" id="JARK01000270">
    <property type="protein sequence ID" value="EYC39184.1"/>
    <property type="molecule type" value="Genomic_DNA"/>
</dbReference>
<reference evidence="3" key="1">
    <citation type="journal article" date="2015" name="Nat. Genet.">
        <title>The genome and transcriptome of the zoonotic hookworm Ancylostoma ceylanicum identify infection-specific gene families.</title>
        <authorList>
            <person name="Schwarz E.M."/>
            <person name="Hu Y."/>
            <person name="Antoshechkin I."/>
            <person name="Miller M.M."/>
            <person name="Sternberg P.W."/>
            <person name="Aroian R.V."/>
        </authorList>
    </citation>
    <scope>NUCLEOTIDE SEQUENCE</scope>
    <source>
        <strain evidence="3">HY135</strain>
    </source>
</reference>
<feature type="region of interest" description="Disordered" evidence="1">
    <location>
        <begin position="1"/>
        <end position="39"/>
    </location>
</feature>